<evidence type="ECO:0000313" key="8">
    <source>
        <dbReference type="Proteomes" id="UP000740557"/>
    </source>
</evidence>
<reference evidence="7" key="2">
    <citation type="journal article" date="2021" name="Microbiome">
        <title>Successional dynamics and alternative stable states in a saline activated sludge microbial community over 9 years.</title>
        <authorList>
            <person name="Wang Y."/>
            <person name="Ye J."/>
            <person name="Ju F."/>
            <person name="Liu L."/>
            <person name="Boyd J.A."/>
            <person name="Deng Y."/>
            <person name="Parks D.H."/>
            <person name="Jiang X."/>
            <person name="Yin X."/>
            <person name="Woodcroft B.J."/>
            <person name="Tyson G.W."/>
            <person name="Hugenholtz P."/>
            <person name="Polz M.F."/>
            <person name="Zhang T."/>
        </authorList>
    </citation>
    <scope>NUCLEOTIDE SEQUENCE</scope>
    <source>
        <strain evidence="7">HKST-UBA79</strain>
    </source>
</reference>
<dbReference type="InterPro" id="IPR002136">
    <property type="entry name" value="Ribosomal_uL4"/>
</dbReference>
<evidence type="ECO:0000256" key="6">
    <source>
        <dbReference type="SAM" id="MobiDB-lite"/>
    </source>
</evidence>
<keyword evidence="2 7" id="KW-0689">Ribosomal protein</keyword>
<evidence type="ECO:0000256" key="5">
    <source>
        <dbReference type="ARBA" id="ARBA00035462"/>
    </source>
</evidence>
<dbReference type="Proteomes" id="UP000740557">
    <property type="component" value="Unassembled WGS sequence"/>
</dbReference>
<dbReference type="Gene3D" id="3.40.1370.10">
    <property type="match status" value="1"/>
</dbReference>
<dbReference type="NCBIfam" id="TIGR03953">
    <property type="entry name" value="rplD_bact"/>
    <property type="match status" value="1"/>
</dbReference>
<dbReference type="GO" id="GO:1990904">
    <property type="term" value="C:ribonucleoprotein complex"/>
    <property type="evidence" value="ECO:0007669"/>
    <property type="project" value="UniProtKB-KW"/>
</dbReference>
<dbReference type="PANTHER" id="PTHR10746">
    <property type="entry name" value="50S RIBOSOMAL PROTEIN L4"/>
    <property type="match status" value="1"/>
</dbReference>
<dbReference type="AlphaFoldDB" id="A0A955EBI9"/>
<dbReference type="EMBL" id="JAGQNX010000088">
    <property type="protein sequence ID" value="MCA9308444.1"/>
    <property type="molecule type" value="Genomic_DNA"/>
</dbReference>
<dbReference type="Pfam" id="PF00573">
    <property type="entry name" value="Ribosomal_L4"/>
    <property type="match status" value="1"/>
</dbReference>
<dbReference type="InterPro" id="IPR023574">
    <property type="entry name" value="Ribosomal_uL4_dom_sf"/>
</dbReference>
<dbReference type="GO" id="GO:0006412">
    <property type="term" value="P:translation"/>
    <property type="evidence" value="ECO:0007669"/>
    <property type="project" value="InterPro"/>
</dbReference>
<dbReference type="GO" id="GO:0003735">
    <property type="term" value="F:structural constituent of ribosome"/>
    <property type="evidence" value="ECO:0007669"/>
    <property type="project" value="InterPro"/>
</dbReference>
<protein>
    <recommendedName>
        <fullName evidence="4">Large ribosomal subunit protein uL4</fullName>
    </recommendedName>
    <alternativeName>
        <fullName evidence="5">50S ribosomal protein L4</fullName>
    </alternativeName>
</protein>
<comment type="caution">
    <text evidence="7">The sequence shown here is derived from an EMBL/GenBank/DDBJ whole genome shotgun (WGS) entry which is preliminary data.</text>
</comment>
<comment type="similarity">
    <text evidence="1">Belongs to the universal ribosomal protein uL4 family.</text>
</comment>
<evidence type="ECO:0000256" key="2">
    <source>
        <dbReference type="ARBA" id="ARBA00022980"/>
    </source>
</evidence>
<dbReference type="PANTHER" id="PTHR10746:SF6">
    <property type="entry name" value="LARGE RIBOSOMAL SUBUNIT PROTEIN UL4M"/>
    <property type="match status" value="1"/>
</dbReference>
<gene>
    <name evidence="7" type="primary">rplD</name>
    <name evidence="7" type="ORF">KC980_02950</name>
</gene>
<organism evidence="7 8">
    <name type="scientific">candidate division WWE3 bacterium</name>
    <dbReference type="NCBI Taxonomy" id="2053526"/>
    <lineage>
        <taxon>Bacteria</taxon>
        <taxon>Katanobacteria</taxon>
    </lineage>
</organism>
<feature type="non-terminal residue" evidence="7">
    <location>
        <position position="191"/>
    </location>
</feature>
<accession>A0A955EBI9</accession>
<reference evidence="7" key="1">
    <citation type="submission" date="2020-04" db="EMBL/GenBank/DDBJ databases">
        <authorList>
            <person name="Zhang T."/>
        </authorList>
    </citation>
    <scope>NUCLEOTIDE SEQUENCE</scope>
    <source>
        <strain evidence="7">HKST-UBA79</strain>
    </source>
</reference>
<proteinExistence type="inferred from homology"/>
<evidence type="ECO:0000256" key="4">
    <source>
        <dbReference type="ARBA" id="ARBA00035244"/>
    </source>
</evidence>
<sequence>MKLKVLDINAKEISDIEISDSIIKLVPNVALLSQYVRVYLHNQRQGTSSTKNRAEVSGSGKKPWRQKGSGRARHGQKRSPIWRTGGIVHGPQPKSWNLSISKKLKVKALLQSLSLRASENKILILENVSMETPKTKVFVEFLNKLSLNRNVLFVIDNRVNTNVFKSLNNIACVNVEDVANLNAYSVISAVN</sequence>
<evidence type="ECO:0000256" key="1">
    <source>
        <dbReference type="ARBA" id="ARBA00010528"/>
    </source>
</evidence>
<dbReference type="InterPro" id="IPR013005">
    <property type="entry name" value="Ribosomal_uL4-like"/>
</dbReference>
<evidence type="ECO:0000313" key="7">
    <source>
        <dbReference type="EMBL" id="MCA9308444.1"/>
    </source>
</evidence>
<dbReference type="GO" id="GO:0005840">
    <property type="term" value="C:ribosome"/>
    <property type="evidence" value="ECO:0007669"/>
    <property type="project" value="UniProtKB-KW"/>
</dbReference>
<dbReference type="SUPFAM" id="SSF52166">
    <property type="entry name" value="Ribosomal protein L4"/>
    <property type="match status" value="1"/>
</dbReference>
<name>A0A955EBI9_UNCKA</name>
<evidence type="ECO:0000256" key="3">
    <source>
        <dbReference type="ARBA" id="ARBA00023274"/>
    </source>
</evidence>
<keyword evidence="3" id="KW-0687">Ribonucleoprotein</keyword>
<feature type="region of interest" description="Disordered" evidence="6">
    <location>
        <begin position="44"/>
        <end position="84"/>
    </location>
</feature>
<feature type="compositionally biased region" description="Basic residues" evidence="6">
    <location>
        <begin position="62"/>
        <end position="77"/>
    </location>
</feature>